<evidence type="ECO:0000259" key="5">
    <source>
        <dbReference type="Pfam" id="PF00588"/>
    </source>
</evidence>
<keyword evidence="2 7" id="KW-0489">Methyltransferase</keyword>
<dbReference type="GO" id="GO:0008173">
    <property type="term" value="F:RNA methyltransferase activity"/>
    <property type="evidence" value="ECO:0007669"/>
    <property type="project" value="InterPro"/>
</dbReference>
<sequence>MQLITSENNELVKQLKRLNQSNRFCKKEGLTIAEGVHLAKELIHRQDLIKAVVIKEGAGEKNEISEILSQLHASSIKHYEFSQSVFNKVCPVEESAGILCLIRIPSEPEIPQDSDWVFLDDVQDPGNVGTIARSSLASDVSNLAVSKNSAYPWSPKVLRAGMGAHFRMRIFTSLFLEDIKEQTKNVCLVADARGGQSLFNSLWGENGQRTIWVFGNEGQGVSEDTLKLSDKRLIIPLNPAVESLNVAMAATVCLFEQKRRREA</sequence>
<comment type="similarity">
    <text evidence="1">Belongs to the class IV-like SAM-binding methyltransferase superfamily. RNA methyltransferase TrmH family.</text>
</comment>
<dbReference type="EMBL" id="NHMP01000003">
    <property type="protein sequence ID" value="OXE49627.1"/>
    <property type="molecule type" value="Genomic_DNA"/>
</dbReference>
<reference evidence="8" key="1">
    <citation type="submission" date="2017-05" db="EMBL/GenBank/DDBJ databases">
        <title>Improved OligoMM genomes.</title>
        <authorList>
            <person name="Garzetti D."/>
        </authorList>
    </citation>
    <scope>NUCLEOTIDE SEQUENCE [LARGE SCALE GENOMIC DNA]</scope>
    <source>
        <strain evidence="8">YL45</strain>
    </source>
</reference>
<dbReference type="SUPFAM" id="SSF75217">
    <property type="entry name" value="alpha/beta knot"/>
    <property type="match status" value="1"/>
</dbReference>
<dbReference type="Pfam" id="PF22435">
    <property type="entry name" value="MRM3-like_sub_bind"/>
    <property type="match status" value="1"/>
</dbReference>
<accession>A0A227KNG5</accession>
<feature type="coiled-coil region" evidence="4">
    <location>
        <begin position="1"/>
        <end position="28"/>
    </location>
</feature>
<dbReference type="SUPFAM" id="SSF55315">
    <property type="entry name" value="L30e-like"/>
    <property type="match status" value="1"/>
</dbReference>
<dbReference type="AlphaFoldDB" id="A0A227KNG5"/>
<feature type="domain" description="tRNA/rRNA methyltransferase SpoU type" evidence="5">
    <location>
        <begin position="117"/>
        <end position="255"/>
    </location>
</feature>
<protein>
    <submittedName>
        <fullName evidence="7">RNA methyltransferase</fullName>
    </submittedName>
</protein>
<dbReference type="Gene3D" id="3.30.1330.30">
    <property type="match status" value="1"/>
</dbReference>
<evidence type="ECO:0000313" key="8">
    <source>
        <dbReference type="Proteomes" id="UP000214610"/>
    </source>
</evidence>
<evidence type="ECO:0000259" key="6">
    <source>
        <dbReference type="Pfam" id="PF22435"/>
    </source>
</evidence>
<feature type="domain" description="MRM3-like substrate binding" evidence="6">
    <location>
        <begin position="9"/>
        <end position="99"/>
    </location>
</feature>
<dbReference type="PANTHER" id="PTHR43191:SF2">
    <property type="entry name" value="RRNA METHYLTRANSFERASE 3, MITOCHONDRIAL"/>
    <property type="match status" value="1"/>
</dbReference>
<proteinExistence type="inferred from homology"/>
<dbReference type="GeneID" id="78361524"/>
<evidence type="ECO:0000256" key="4">
    <source>
        <dbReference type="SAM" id="Coils"/>
    </source>
</evidence>
<dbReference type="InterPro" id="IPR029028">
    <property type="entry name" value="Alpha/beta_knot_MTases"/>
</dbReference>
<dbReference type="GO" id="GO:0006396">
    <property type="term" value="P:RNA processing"/>
    <property type="evidence" value="ECO:0007669"/>
    <property type="project" value="InterPro"/>
</dbReference>
<evidence type="ECO:0000256" key="2">
    <source>
        <dbReference type="ARBA" id="ARBA00022603"/>
    </source>
</evidence>
<dbReference type="PANTHER" id="PTHR43191">
    <property type="entry name" value="RRNA METHYLTRANSFERASE 3"/>
    <property type="match status" value="1"/>
</dbReference>
<dbReference type="InterPro" id="IPR029026">
    <property type="entry name" value="tRNA_m1G_MTases_N"/>
</dbReference>
<dbReference type="InterPro" id="IPR001537">
    <property type="entry name" value="SpoU_MeTrfase"/>
</dbReference>
<dbReference type="CDD" id="cd18095">
    <property type="entry name" value="SpoU-like_rRNA-MTase"/>
    <property type="match status" value="1"/>
</dbReference>
<organism evidence="7 8">
    <name type="scientific">Turicimonas muris</name>
    <dbReference type="NCBI Taxonomy" id="1796652"/>
    <lineage>
        <taxon>Bacteria</taxon>
        <taxon>Pseudomonadati</taxon>
        <taxon>Pseudomonadota</taxon>
        <taxon>Betaproteobacteria</taxon>
        <taxon>Burkholderiales</taxon>
        <taxon>Sutterellaceae</taxon>
        <taxon>Turicimonas</taxon>
    </lineage>
</organism>
<dbReference type="GO" id="GO:0003723">
    <property type="term" value="F:RNA binding"/>
    <property type="evidence" value="ECO:0007669"/>
    <property type="project" value="InterPro"/>
</dbReference>
<dbReference type="RefSeq" id="WP_066592958.1">
    <property type="nucleotide sequence ID" value="NZ_CAJTBZ010000011.1"/>
</dbReference>
<keyword evidence="3 7" id="KW-0808">Transferase</keyword>
<dbReference type="GO" id="GO:0032259">
    <property type="term" value="P:methylation"/>
    <property type="evidence" value="ECO:0007669"/>
    <property type="project" value="UniProtKB-KW"/>
</dbReference>
<dbReference type="InterPro" id="IPR053888">
    <property type="entry name" value="MRM3-like_sub_bind"/>
</dbReference>
<gene>
    <name evidence="7" type="ORF">ADH67_05700</name>
</gene>
<evidence type="ECO:0000256" key="1">
    <source>
        <dbReference type="ARBA" id="ARBA00007228"/>
    </source>
</evidence>
<keyword evidence="8" id="KW-1185">Reference proteome</keyword>
<evidence type="ECO:0000256" key="3">
    <source>
        <dbReference type="ARBA" id="ARBA00022679"/>
    </source>
</evidence>
<dbReference type="Pfam" id="PF00588">
    <property type="entry name" value="SpoU_methylase"/>
    <property type="match status" value="1"/>
</dbReference>
<dbReference type="Gene3D" id="3.40.1280.10">
    <property type="match status" value="1"/>
</dbReference>
<dbReference type="InterPro" id="IPR051259">
    <property type="entry name" value="rRNA_Methyltransferase"/>
</dbReference>
<comment type="caution">
    <text evidence="7">The sequence shown here is derived from an EMBL/GenBank/DDBJ whole genome shotgun (WGS) entry which is preliminary data.</text>
</comment>
<keyword evidence="4" id="KW-0175">Coiled coil</keyword>
<dbReference type="Proteomes" id="UP000214610">
    <property type="component" value="Unassembled WGS sequence"/>
</dbReference>
<evidence type="ECO:0000313" key="7">
    <source>
        <dbReference type="EMBL" id="OXE49627.1"/>
    </source>
</evidence>
<name>A0A227KNG5_9BURK</name>
<dbReference type="InterPro" id="IPR029064">
    <property type="entry name" value="Ribosomal_eL30-like_sf"/>
</dbReference>